<evidence type="ECO:0000256" key="2">
    <source>
        <dbReference type="ARBA" id="ARBA00023026"/>
    </source>
</evidence>
<reference evidence="5 6" key="1">
    <citation type="journal article" date="2019" name="Int. J. Syst. Evol. Microbiol.">
        <title>The Global Catalogue of Microorganisms (GCM) 10K type strain sequencing project: providing services to taxonomists for standard genome sequencing and annotation.</title>
        <authorList>
            <consortium name="The Broad Institute Genomics Platform"/>
            <consortium name="The Broad Institute Genome Sequencing Center for Infectious Disease"/>
            <person name="Wu L."/>
            <person name="Ma J."/>
        </authorList>
    </citation>
    <scope>NUCLEOTIDE SEQUENCE [LARGE SCALE GENOMIC DNA]</scope>
    <source>
        <strain evidence="5 6">JCM 14304</strain>
    </source>
</reference>
<feature type="region of interest" description="Disordered" evidence="3">
    <location>
        <begin position="723"/>
        <end position="806"/>
    </location>
</feature>
<evidence type="ECO:0000313" key="5">
    <source>
        <dbReference type="EMBL" id="GAA1616029.1"/>
    </source>
</evidence>
<dbReference type="Pfam" id="PF04185">
    <property type="entry name" value="Phosphoesterase"/>
    <property type="match status" value="1"/>
</dbReference>
<evidence type="ECO:0000313" key="6">
    <source>
        <dbReference type="Proteomes" id="UP001500190"/>
    </source>
</evidence>
<keyword evidence="2" id="KW-0843">Virulence</keyword>
<dbReference type="InterPro" id="IPR007312">
    <property type="entry name" value="Phosphoesterase"/>
</dbReference>
<dbReference type="InterPro" id="IPR015943">
    <property type="entry name" value="WD40/YVTN_repeat-like_dom_sf"/>
</dbReference>
<evidence type="ECO:0000256" key="3">
    <source>
        <dbReference type="SAM" id="MobiDB-lite"/>
    </source>
</evidence>
<evidence type="ECO:0000256" key="4">
    <source>
        <dbReference type="SAM" id="SignalP"/>
    </source>
</evidence>
<sequence length="806" mass="84725">MRTRWRLATAAGIALTAVTGVAVANVVPARHAGPQPDGTANTTYGWRVTPAGDQTKLGEKPFGSALSPDGKYLAISNDGTRTQSLSLVEAATGKVVQNLPYVSPEALFIGLAWSPDGSKLYAAAGGNDKIRVYTQANGLLTETAPITLPKGTFPAGLTLNADGSKLYVAGNGAAAMSAIDTATGKVLGKVATGANPFTVGLTADGKTAYVSNWGTNTVSAVDTATLTVRKTLTVGSHPTAILRNPATGEMLVAVTDADKVIGIDPATDAITRTMELAPYRHAPVGSSPQGLAIDGTTLYVANAGNNDVAVVNLANNHVTGLIPTGWYPTTVTVTKDKRRLLVTNAKGLGAGPNPGGPQPTNPVVDYSQYVGSMIMGTLSDIAVPARDELAHYTARVRENDGFTGAPHPNGPANVVPVRPGDASPIKHVIYVVKENRTYDQVFGSLGKGDGDPSLNLFGDDSAPNQRQLARQFVTLDNFYADGAVSSDGWEWATGSESNAYNEHLWPVAYSGRGRGDDVYTNQATDPGKLTGDSRIWDRLDDAGISYRNYGMWAGGPLPAKVFATEPRLAAHTDPDYAAQSGDIRDNSRADEWLKEFKASDTLPTMQFVRLANDHTFGTSVGKPTPKAAVADNDQALGRIVDAVSHSKYWKDTAIFVTEDDAQNGPDHVDAHRTVALVISPYTQTGKVDSTMYSTVSMMRTMELIAGIGPLTQFDAGATPMTASFTGKPDFTPYDARTPSQSLDEKNTASAPLAAESSKMDFSQADKAPEQQLNEAIWKSVKGADSPMPAPRGAPASGAEAAEEGGR</sequence>
<gene>
    <name evidence="5" type="ORF">GCM10009742_79690</name>
</gene>
<dbReference type="NCBIfam" id="TIGR02276">
    <property type="entry name" value="beta_rpt_yvtn"/>
    <property type="match status" value="2"/>
</dbReference>
<proteinExistence type="predicted"/>
<dbReference type="PANTHER" id="PTHR47197">
    <property type="entry name" value="PROTEIN NIRF"/>
    <property type="match status" value="1"/>
</dbReference>
<dbReference type="InterPro" id="IPR007788">
    <property type="entry name" value="QCT"/>
</dbReference>
<dbReference type="Gene3D" id="2.130.10.10">
    <property type="entry name" value="YVTN repeat-like/Quinoprotein amine dehydrogenase"/>
    <property type="match status" value="2"/>
</dbReference>
<dbReference type="EMBL" id="BAAAND010000014">
    <property type="protein sequence ID" value="GAA1616029.1"/>
    <property type="molecule type" value="Genomic_DNA"/>
</dbReference>
<dbReference type="PANTHER" id="PTHR47197:SF3">
    <property type="entry name" value="DIHYDRO-HEME D1 DEHYDROGENASE"/>
    <property type="match status" value="1"/>
</dbReference>
<feature type="compositionally biased region" description="Low complexity" evidence="3">
    <location>
        <begin position="790"/>
        <end position="799"/>
    </location>
</feature>
<feature type="signal peptide" evidence="4">
    <location>
        <begin position="1"/>
        <end position="24"/>
    </location>
</feature>
<dbReference type="RefSeq" id="WP_344201864.1">
    <property type="nucleotide sequence ID" value="NZ_BAAAND010000014.1"/>
</dbReference>
<dbReference type="Gene3D" id="3.40.720.10">
    <property type="entry name" value="Alkaline Phosphatase, subunit A"/>
    <property type="match status" value="1"/>
</dbReference>
<evidence type="ECO:0000256" key="1">
    <source>
        <dbReference type="ARBA" id="ARBA00022801"/>
    </source>
</evidence>
<organism evidence="5 6">
    <name type="scientific">Kribbella karoonensis</name>
    <dbReference type="NCBI Taxonomy" id="324851"/>
    <lineage>
        <taxon>Bacteria</taxon>
        <taxon>Bacillati</taxon>
        <taxon>Actinomycetota</taxon>
        <taxon>Actinomycetes</taxon>
        <taxon>Propionibacteriales</taxon>
        <taxon>Kribbellaceae</taxon>
        <taxon>Kribbella</taxon>
    </lineage>
</organism>
<keyword evidence="6" id="KW-1185">Reference proteome</keyword>
<dbReference type="SUPFAM" id="SSF53649">
    <property type="entry name" value="Alkaline phosphatase-like"/>
    <property type="match status" value="1"/>
</dbReference>
<dbReference type="InterPro" id="IPR051200">
    <property type="entry name" value="Host-pathogen_enzymatic-act"/>
</dbReference>
<accession>A0ABN2ES54</accession>
<keyword evidence="1" id="KW-0378">Hydrolase</keyword>
<comment type="caution">
    <text evidence="5">The sequence shown here is derived from an EMBL/GenBank/DDBJ whole genome shotgun (WGS) entry which is preliminary data.</text>
</comment>
<protein>
    <submittedName>
        <fullName evidence="5">Alkaline phosphatase family protein</fullName>
    </submittedName>
</protein>
<feature type="chain" id="PRO_5047085629" evidence="4">
    <location>
        <begin position="25"/>
        <end position="806"/>
    </location>
</feature>
<dbReference type="Pfam" id="PF05096">
    <property type="entry name" value="Glu_cyclase_2"/>
    <property type="match status" value="1"/>
</dbReference>
<dbReference type="InterPro" id="IPR011964">
    <property type="entry name" value="YVTN_b-propeller_repeat"/>
</dbReference>
<name>A0ABN2ES54_9ACTN</name>
<dbReference type="SUPFAM" id="SSF50974">
    <property type="entry name" value="Nitrous oxide reductase, N-terminal domain"/>
    <property type="match status" value="1"/>
</dbReference>
<keyword evidence="4" id="KW-0732">Signal</keyword>
<dbReference type="InterPro" id="IPR011045">
    <property type="entry name" value="N2O_reductase_N"/>
</dbReference>
<dbReference type="InterPro" id="IPR017850">
    <property type="entry name" value="Alkaline_phosphatase_core_sf"/>
</dbReference>
<dbReference type="Proteomes" id="UP001500190">
    <property type="component" value="Unassembled WGS sequence"/>
</dbReference>